<reference evidence="1" key="2">
    <citation type="journal article" date="2015" name="Fish Shellfish Immunol.">
        <title>Early steps in the European eel (Anguilla anguilla)-Vibrio vulnificus interaction in the gills: Role of the RtxA13 toxin.</title>
        <authorList>
            <person name="Callol A."/>
            <person name="Pajuelo D."/>
            <person name="Ebbesson L."/>
            <person name="Teles M."/>
            <person name="MacKenzie S."/>
            <person name="Amaro C."/>
        </authorList>
    </citation>
    <scope>NUCLEOTIDE SEQUENCE</scope>
</reference>
<accession>A0A0E9S9M8</accession>
<proteinExistence type="predicted"/>
<organism evidence="1">
    <name type="scientific">Anguilla anguilla</name>
    <name type="common">European freshwater eel</name>
    <name type="synonym">Muraena anguilla</name>
    <dbReference type="NCBI Taxonomy" id="7936"/>
    <lineage>
        <taxon>Eukaryota</taxon>
        <taxon>Metazoa</taxon>
        <taxon>Chordata</taxon>
        <taxon>Craniata</taxon>
        <taxon>Vertebrata</taxon>
        <taxon>Euteleostomi</taxon>
        <taxon>Actinopterygii</taxon>
        <taxon>Neopterygii</taxon>
        <taxon>Teleostei</taxon>
        <taxon>Anguilliformes</taxon>
        <taxon>Anguillidae</taxon>
        <taxon>Anguilla</taxon>
    </lineage>
</organism>
<dbReference type="EMBL" id="GBXM01070463">
    <property type="protein sequence ID" value="JAH38114.1"/>
    <property type="molecule type" value="Transcribed_RNA"/>
</dbReference>
<name>A0A0E9S9M8_ANGAN</name>
<sequence>MTGKKITHFNSTKQYNAQEGQTITPWNLLHRVKSQDSFKISSYCSHCLTLH</sequence>
<dbReference type="AlphaFoldDB" id="A0A0E9S9M8"/>
<evidence type="ECO:0000313" key="1">
    <source>
        <dbReference type="EMBL" id="JAH38114.1"/>
    </source>
</evidence>
<protein>
    <submittedName>
        <fullName evidence="1">Uncharacterized protein</fullName>
    </submittedName>
</protein>
<reference evidence="1" key="1">
    <citation type="submission" date="2014-11" db="EMBL/GenBank/DDBJ databases">
        <authorList>
            <person name="Amaro Gonzalez C."/>
        </authorList>
    </citation>
    <scope>NUCLEOTIDE SEQUENCE</scope>
</reference>